<dbReference type="Gene3D" id="3.40.50.300">
    <property type="entry name" value="P-loop containing nucleotide triphosphate hydrolases"/>
    <property type="match status" value="1"/>
</dbReference>
<feature type="binding site" evidence="3">
    <location>
        <begin position="9"/>
        <end position="17"/>
    </location>
    <ligand>
        <name>ATP</name>
        <dbReference type="ChEBI" id="CHEBI:30616"/>
    </ligand>
</feature>
<dbReference type="Proteomes" id="UP000236333">
    <property type="component" value="Unassembled WGS sequence"/>
</dbReference>
<keyword evidence="3" id="KW-0547">Nucleotide-binding</keyword>
<dbReference type="PIRSF" id="PIRSF000705">
    <property type="entry name" value="DNK"/>
    <property type="match status" value="1"/>
</dbReference>
<comment type="caution">
    <text evidence="5">The sequence shown here is derived from an EMBL/GenBank/DDBJ whole genome shotgun (WGS) entry which is preliminary data.</text>
</comment>
<dbReference type="InterPro" id="IPR002624">
    <property type="entry name" value="DCK/DGK"/>
</dbReference>
<dbReference type="PANTHER" id="PTHR10513">
    <property type="entry name" value="DEOXYNUCLEOSIDE KINASE"/>
    <property type="match status" value="1"/>
</dbReference>
<accession>A0A2J8ADF8</accession>
<keyword evidence="6" id="KW-1185">Reference proteome</keyword>
<feature type="active site" description="Proton acceptor" evidence="2">
    <location>
        <position position="99"/>
    </location>
</feature>
<dbReference type="GO" id="GO:0005737">
    <property type="term" value="C:cytoplasm"/>
    <property type="evidence" value="ECO:0007669"/>
    <property type="project" value="TreeGrafter"/>
</dbReference>
<dbReference type="GO" id="GO:0005524">
    <property type="term" value="F:ATP binding"/>
    <property type="evidence" value="ECO:0007669"/>
    <property type="project" value="UniProtKB-KW"/>
</dbReference>
<proteinExistence type="inferred from homology"/>
<feature type="binding site" evidence="3">
    <location>
        <begin position="155"/>
        <end position="159"/>
    </location>
    <ligand>
        <name>ATP</name>
        <dbReference type="ChEBI" id="CHEBI:30616"/>
    </ligand>
</feature>
<dbReference type="InterPro" id="IPR050566">
    <property type="entry name" value="Deoxyribonucleoside_kinase"/>
</dbReference>
<sequence>MTELYFVEGNIAAGKSTFLEHLAVSMAELLGKPCIIAKEPVDIWSAPIMPDSEDDGILQLYYKSKLEYAFAFQASVIISRITQLLVLMREHPGSIIIAERSPSSGDIFARQLMTEGMLTPVQCALHNQWIRMSEEVIKTAGIIYLRVSPEKCMERIGKRGRNGESLIEASLIQDLHAFHDDYIDNMEAKGYRVLRLDGEADAMTTLPINLTRVQQFISKRPSLEL</sequence>
<gene>
    <name evidence="5" type="ORF">TSOC_002725</name>
</gene>
<dbReference type="OrthoDB" id="567086at2759"/>
<reference evidence="5 6" key="1">
    <citation type="journal article" date="2017" name="Mol. Biol. Evol.">
        <title>The 4-celled Tetrabaena socialis nuclear genome reveals the essential components for genetic control of cell number at the origin of multicellularity in the volvocine lineage.</title>
        <authorList>
            <person name="Featherston J."/>
            <person name="Arakaki Y."/>
            <person name="Hanschen E.R."/>
            <person name="Ferris P.J."/>
            <person name="Michod R.E."/>
            <person name="Olson B.J.S.C."/>
            <person name="Nozaki H."/>
            <person name="Durand P.M."/>
        </authorList>
    </citation>
    <scope>NUCLEOTIDE SEQUENCE [LARGE SCALE GENOMIC DNA]</scope>
    <source>
        <strain evidence="5 6">NIES-571</strain>
    </source>
</reference>
<keyword evidence="5" id="KW-0418">Kinase</keyword>
<dbReference type="EMBL" id="PGGS01000053">
    <property type="protein sequence ID" value="PNH10547.1"/>
    <property type="molecule type" value="Genomic_DNA"/>
</dbReference>
<evidence type="ECO:0000313" key="6">
    <source>
        <dbReference type="Proteomes" id="UP000236333"/>
    </source>
</evidence>
<comment type="similarity">
    <text evidence="1">Belongs to the DCK/DGK family.</text>
</comment>
<evidence type="ECO:0000256" key="3">
    <source>
        <dbReference type="PIRSR" id="PIRSR000705-3"/>
    </source>
</evidence>
<keyword evidence="5" id="KW-0808">Transferase</keyword>
<dbReference type="InterPro" id="IPR031314">
    <property type="entry name" value="DNK_dom"/>
</dbReference>
<dbReference type="AlphaFoldDB" id="A0A2J8ADF8"/>
<dbReference type="Pfam" id="PF01712">
    <property type="entry name" value="dNK"/>
    <property type="match status" value="1"/>
</dbReference>
<dbReference type="PANTHER" id="PTHR10513:SF35">
    <property type="entry name" value="DEOXYADENOSINE KINASE"/>
    <property type="match status" value="1"/>
</dbReference>
<dbReference type="GO" id="GO:0019136">
    <property type="term" value="F:deoxynucleoside kinase activity"/>
    <property type="evidence" value="ECO:0007669"/>
    <property type="project" value="InterPro"/>
</dbReference>
<keyword evidence="3" id="KW-0067">ATP-binding</keyword>
<dbReference type="InterPro" id="IPR027417">
    <property type="entry name" value="P-loop_NTPase"/>
</dbReference>
<evidence type="ECO:0000313" key="5">
    <source>
        <dbReference type="EMBL" id="PNH10547.1"/>
    </source>
</evidence>
<organism evidence="5 6">
    <name type="scientific">Tetrabaena socialis</name>
    <dbReference type="NCBI Taxonomy" id="47790"/>
    <lineage>
        <taxon>Eukaryota</taxon>
        <taxon>Viridiplantae</taxon>
        <taxon>Chlorophyta</taxon>
        <taxon>core chlorophytes</taxon>
        <taxon>Chlorophyceae</taxon>
        <taxon>CS clade</taxon>
        <taxon>Chlamydomonadales</taxon>
        <taxon>Tetrabaenaceae</taxon>
        <taxon>Tetrabaena</taxon>
    </lineage>
</organism>
<evidence type="ECO:0000256" key="1">
    <source>
        <dbReference type="ARBA" id="ARBA00007420"/>
    </source>
</evidence>
<dbReference type="SUPFAM" id="SSF52540">
    <property type="entry name" value="P-loop containing nucleoside triphosphate hydrolases"/>
    <property type="match status" value="1"/>
</dbReference>
<name>A0A2J8ADF8_9CHLO</name>
<feature type="domain" description="Deoxynucleoside kinase" evidence="4">
    <location>
        <begin position="7"/>
        <end position="201"/>
    </location>
</feature>
<evidence type="ECO:0000256" key="2">
    <source>
        <dbReference type="PIRSR" id="PIRSR000705-1"/>
    </source>
</evidence>
<protein>
    <submittedName>
        <fullName evidence="5">Deoxyguanosine kinase, mitochondrial</fullName>
    </submittedName>
</protein>
<evidence type="ECO:0000259" key="4">
    <source>
        <dbReference type="Pfam" id="PF01712"/>
    </source>
</evidence>